<dbReference type="AlphaFoldDB" id="A0A382AR92"/>
<evidence type="ECO:0000313" key="2">
    <source>
        <dbReference type="EMBL" id="SVB04080.1"/>
    </source>
</evidence>
<proteinExistence type="predicted"/>
<organism evidence="2">
    <name type="scientific">marine metagenome</name>
    <dbReference type="NCBI Taxonomy" id="408172"/>
    <lineage>
        <taxon>unclassified sequences</taxon>
        <taxon>metagenomes</taxon>
        <taxon>ecological metagenomes</taxon>
    </lineage>
</organism>
<dbReference type="InterPro" id="IPR036237">
    <property type="entry name" value="Xyl_isomerase-like_sf"/>
</dbReference>
<protein>
    <recommendedName>
        <fullName evidence="1">Xylose isomerase-like TIM barrel domain-containing protein</fullName>
    </recommendedName>
</protein>
<dbReference type="Gene3D" id="3.20.20.150">
    <property type="entry name" value="Divalent-metal-dependent TIM barrel enzymes"/>
    <property type="match status" value="1"/>
</dbReference>
<name>A0A382AR92_9ZZZZ</name>
<sequence>MRLGGPLFGVTNSPEEWVKAVKDHGYRASYCPIGYDAEEDEIQAYCQAAEKADIIIAEVGAWSNPISPDQQIQQESVEKCKRSLQLADEIGAKCAVNIAGSRGDKWDGPDPSDLTVDTFDLIVETVRDIIDTVNPQRSFYCLETMPWMYPDSADSYVELLKAIDRKGCAAHLDPVNLICSPQRYFNNGSLIKECFAKLGPYIKSCHAKDILLHPQLTTHLDEVQPGKGRLDYMIYLRELNKLDPDTPLMMEHLHSEEEYREAATYIRGVAEAENISL</sequence>
<feature type="domain" description="Xylose isomerase-like TIM barrel" evidence="1">
    <location>
        <begin position="19"/>
        <end position="267"/>
    </location>
</feature>
<gene>
    <name evidence="2" type="ORF">METZ01_LOCUS156934</name>
</gene>
<dbReference type="EMBL" id="UINC01026504">
    <property type="protein sequence ID" value="SVB04080.1"/>
    <property type="molecule type" value="Genomic_DNA"/>
</dbReference>
<dbReference type="PANTHER" id="PTHR12110">
    <property type="entry name" value="HYDROXYPYRUVATE ISOMERASE"/>
    <property type="match status" value="1"/>
</dbReference>
<accession>A0A382AR92</accession>
<dbReference type="InterPro" id="IPR050312">
    <property type="entry name" value="IolE/XylAMocC-like"/>
</dbReference>
<reference evidence="2" key="1">
    <citation type="submission" date="2018-05" db="EMBL/GenBank/DDBJ databases">
        <authorList>
            <person name="Lanie J.A."/>
            <person name="Ng W.-L."/>
            <person name="Kazmierczak K.M."/>
            <person name="Andrzejewski T.M."/>
            <person name="Davidsen T.M."/>
            <person name="Wayne K.J."/>
            <person name="Tettelin H."/>
            <person name="Glass J.I."/>
            <person name="Rusch D."/>
            <person name="Podicherti R."/>
            <person name="Tsui H.-C.T."/>
            <person name="Winkler M.E."/>
        </authorList>
    </citation>
    <scope>NUCLEOTIDE SEQUENCE</scope>
</reference>
<dbReference type="Pfam" id="PF01261">
    <property type="entry name" value="AP_endonuc_2"/>
    <property type="match status" value="1"/>
</dbReference>
<dbReference type="PANTHER" id="PTHR12110:SF21">
    <property type="entry name" value="XYLOSE ISOMERASE-LIKE TIM BARREL DOMAIN-CONTAINING PROTEIN"/>
    <property type="match status" value="1"/>
</dbReference>
<evidence type="ECO:0000259" key="1">
    <source>
        <dbReference type="Pfam" id="PF01261"/>
    </source>
</evidence>
<dbReference type="SUPFAM" id="SSF51658">
    <property type="entry name" value="Xylose isomerase-like"/>
    <property type="match status" value="1"/>
</dbReference>
<dbReference type="InterPro" id="IPR013022">
    <property type="entry name" value="Xyl_isomerase-like_TIM-brl"/>
</dbReference>